<dbReference type="Pfam" id="PF00017">
    <property type="entry name" value="SH2"/>
    <property type="match status" value="1"/>
</dbReference>
<evidence type="ECO:0000256" key="1">
    <source>
        <dbReference type="ARBA" id="ARBA00022443"/>
    </source>
</evidence>
<dbReference type="PROSITE" id="PS50001">
    <property type="entry name" value="SH2"/>
    <property type="match status" value="1"/>
</dbReference>
<keyword evidence="2 3" id="KW-0727">SH2 domain</keyword>
<dbReference type="InterPro" id="IPR051184">
    <property type="entry name" value="Tyrosine-phos_adapter"/>
</dbReference>
<dbReference type="InterPro" id="IPR001452">
    <property type="entry name" value="SH3_domain"/>
</dbReference>
<evidence type="ECO:0000259" key="6">
    <source>
        <dbReference type="PROSITE" id="PS50002"/>
    </source>
</evidence>
<dbReference type="FunFam" id="2.30.30.40:FF:000110">
    <property type="entry name" value="Cytoplasmic protein"/>
    <property type="match status" value="1"/>
</dbReference>
<keyword evidence="8" id="KW-1185">Reference proteome</keyword>
<evidence type="ECO:0000256" key="3">
    <source>
        <dbReference type="PROSITE-ProRule" id="PRU00191"/>
    </source>
</evidence>
<dbReference type="Gene3D" id="2.30.30.40">
    <property type="entry name" value="SH3 Domains"/>
    <property type="match status" value="3"/>
</dbReference>
<proteinExistence type="predicted"/>
<dbReference type="SMART" id="SM00252">
    <property type="entry name" value="SH2"/>
    <property type="match status" value="1"/>
</dbReference>
<dbReference type="SUPFAM" id="SSF55550">
    <property type="entry name" value="SH2 domain"/>
    <property type="match status" value="1"/>
</dbReference>
<dbReference type="EMBL" id="JARQWQ010000016">
    <property type="protein sequence ID" value="KAK2566584.1"/>
    <property type="molecule type" value="Genomic_DNA"/>
</dbReference>
<dbReference type="GO" id="GO:0005737">
    <property type="term" value="C:cytoplasm"/>
    <property type="evidence" value="ECO:0007669"/>
    <property type="project" value="TreeGrafter"/>
</dbReference>
<dbReference type="InterPro" id="IPR036860">
    <property type="entry name" value="SH2_dom_sf"/>
</dbReference>
<evidence type="ECO:0000313" key="7">
    <source>
        <dbReference type="EMBL" id="KAK2566584.1"/>
    </source>
</evidence>
<dbReference type="Gene3D" id="3.30.505.10">
    <property type="entry name" value="SH2 domain"/>
    <property type="match status" value="1"/>
</dbReference>
<feature type="domain" description="SH3" evidence="6">
    <location>
        <begin position="97"/>
        <end position="156"/>
    </location>
</feature>
<dbReference type="PRINTS" id="PR00452">
    <property type="entry name" value="SH3DOMAIN"/>
</dbReference>
<dbReference type="PRINTS" id="PR00401">
    <property type="entry name" value="SH2DOMAIN"/>
</dbReference>
<dbReference type="GO" id="GO:0016477">
    <property type="term" value="P:cell migration"/>
    <property type="evidence" value="ECO:0007669"/>
    <property type="project" value="TreeGrafter"/>
</dbReference>
<protein>
    <submittedName>
        <fullName evidence="7">Cytoplasmic protein NCK2</fullName>
    </submittedName>
</protein>
<evidence type="ECO:0000313" key="8">
    <source>
        <dbReference type="Proteomes" id="UP001249851"/>
    </source>
</evidence>
<name>A0AAD9V9V2_ACRCE</name>
<dbReference type="SUPFAM" id="SSF50044">
    <property type="entry name" value="SH3-domain"/>
    <property type="match status" value="3"/>
</dbReference>
<evidence type="ECO:0000256" key="2">
    <source>
        <dbReference type="ARBA" id="ARBA00022999"/>
    </source>
</evidence>
<feature type="domain" description="SH3" evidence="6">
    <location>
        <begin position="166"/>
        <end position="228"/>
    </location>
</feature>
<dbReference type="PANTHER" id="PTHR19969">
    <property type="entry name" value="SH2-SH3 ADAPTOR PROTEIN-RELATED"/>
    <property type="match status" value="1"/>
</dbReference>
<dbReference type="PROSITE" id="PS50002">
    <property type="entry name" value="SH3"/>
    <property type="match status" value="3"/>
</dbReference>
<dbReference type="GO" id="GO:0030971">
    <property type="term" value="F:receptor tyrosine kinase binding"/>
    <property type="evidence" value="ECO:0007669"/>
    <property type="project" value="TreeGrafter"/>
</dbReference>
<comment type="caution">
    <text evidence="7">The sequence shown here is derived from an EMBL/GenBank/DDBJ whole genome shotgun (WGS) entry which is preliminary data.</text>
</comment>
<feature type="domain" description="SH3" evidence="6">
    <location>
        <begin position="1"/>
        <end position="60"/>
    </location>
</feature>
<dbReference type="SMART" id="SM00326">
    <property type="entry name" value="SH3"/>
    <property type="match status" value="3"/>
</dbReference>
<organism evidence="7 8">
    <name type="scientific">Acropora cervicornis</name>
    <name type="common">Staghorn coral</name>
    <dbReference type="NCBI Taxonomy" id="6130"/>
    <lineage>
        <taxon>Eukaryota</taxon>
        <taxon>Metazoa</taxon>
        <taxon>Cnidaria</taxon>
        <taxon>Anthozoa</taxon>
        <taxon>Hexacorallia</taxon>
        <taxon>Scleractinia</taxon>
        <taxon>Astrocoeniina</taxon>
        <taxon>Acroporidae</taxon>
        <taxon>Acropora</taxon>
    </lineage>
</organism>
<dbReference type="Proteomes" id="UP001249851">
    <property type="component" value="Unassembled WGS sequence"/>
</dbReference>
<dbReference type="Pfam" id="PF14604">
    <property type="entry name" value="SH3_9"/>
    <property type="match status" value="1"/>
</dbReference>
<evidence type="ECO:0000256" key="4">
    <source>
        <dbReference type="PROSITE-ProRule" id="PRU00192"/>
    </source>
</evidence>
<evidence type="ECO:0000259" key="5">
    <source>
        <dbReference type="PROSITE" id="PS50001"/>
    </source>
</evidence>
<gene>
    <name evidence="7" type="ORF">P5673_009217</name>
</gene>
<dbReference type="GO" id="GO:0035591">
    <property type="term" value="F:signaling adaptor activity"/>
    <property type="evidence" value="ECO:0007669"/>
    <property type="project" value="TreeGrafter"/>
</dbReference>
<feature type="domain" description="SH2" evidence="5">
    <location>
        <begin position="265"/>
        <end position="358"/>
    </location>
</feature>
<reference evidence="7" key="1">
    <citation type="journal article" date="2023" name="G3 (Bethesda)">
        <title>Whole genome assembly and annotation of the endangered Caribbean coral Acropora cervicornis.</title>
        <authorList>
            <person name="Selwyn J.D."/>
            <person name="Vollmer S.V."/>
        </authorList>
    </citation>
    <scope>NUCLEOTIDE SEQUENCE</scope>
    <source>
        <strain evidence="7">K2</strain>
    </source>
</reference>
<accession>A0AAD9V9V2</accession>
<keyword evidence="1 4" id="KW-0728">SH3 domain</keyword>
<dbReference type="PANTHER" id="PTHR19969:SF14">
    <property type="entry name" value="DREADLOCKS, ISOFORM B"/>
    <property type="match status" value="1"/>
</dbReference>
<dbReference type="InterPro" id="IPR000980">
    <property type="entry name" value="SH2"/>
</dbReference>
<reference evidence="7" key="2">
    <citation type="journal article" date="2023" name="Science">
        <title>Genomic signatures of disease resistance in endangered staghorn corals.</title>
        <authorList>
            <person name="Vollmer S.V."/>
            <person name="Selwyn J.D."/>
            <person name="Despard B.A."/>
            <person name="Roesel C.L."/>
        </authorList>
    </citation>
    <scope>NUCLEOTIDE SEQUENCE</scope>
    <source>
        <strain evidence="7">K2</strain>
    </source>
</reference>
<sequence>MTCMNAVAIYDYTATQSEELTIKKDEKLTIIDDSKTWWRVENSRRETGYVPSNYVKRANKGFLGKLKPKPKEKETLENGSSAQSLVGEYVVPNDILNSLETVVAKYAFEPQHNDELALKKGDKIKVIEKQEDGWWKGQIGNNEGWFPSNYVQPDVKSKLENKEKKTALHKVRTLYNFDPKNPEELSFKKDEILDVIDKPEDDPEWWSARRQDGSSGLVPRNYIVILDGEGETPASSSESSSAQFIQPRKVILPEHQELPFSGEKWFWGKITRGHAERVLNKKAANGDFLVRVSETKEGFSVSMKAPDRIKHFRVMYEGGTFNIGPRHFKSFVELIEHYKKSPIFTDKSGEKLFLVKPFEDSSVQ</sequence>
<dbReference type="AlphaFoldDB" id="A0AAD9V9V2"/>
<dbReference type="Pfam" id="PF00018">
    <property type="entry name" value="SH3_1"/>
    <property type="match status" value="2"/>
</dbReference>
<dbReference type="InterPro" id="IPR036028">
    <property type="entry name" value="SH3-like_dom_sf"/>
</dbReference>
<dbReference type="GO" id="GO:0048013">
    <property type="term" value="P:ephrin receptor signaling pathway"/>
    <property type="evidence" value="ECO:0007669"/>
    <property type="project" value="TreeGrafter"/>
</dbReference>